<proteinExistence type="inferred from homology"/>
<gene>
    <name evidence="6" type="ORF">GH723_14120</name>
</gene>
<feature type="domain" description="ABC1 atypical kinase-like" evidence="5">
    <location>
        <begin position="121"/>
        <end position="351"/>
    </location>
</feature>
<sequence length="503" mass="55296">MGRRRAALGPAAVVAALVAAVAVWRVRSRDAAVHRRTRLARNASLARVGGTTAAGYAAHRARRVFAAAERREELDRSFELRTAEQVVATLGNLKGALMKVGQIASYLDQGLPEHVRTALAQLQADAPPMSEELVESALRAELGAGPAELFAEWDPTPIAAASIGQVHRAITRDGRPVAVKVQYPGVDDAIRNDLANADAVFGAMTLLYPGLDPEPIVRELRERIEEELDYRMEAAHQQRFADHYRGHPTIHVPDVLPELSTGRVLTSELSDGVRFDEMLSWSTEERNLAAETIYRYAFGSIYRLGVFNGDPHPGNYLFAPGGRVTFLDYGLVKRFTESDLDGFEQLIQAVVVDPDPGRFRAVVDRLGIVPAAAPISDADVFEYFTHFYEFVRLDGPSTIDDAYASLIVRHMFDATGPYGHVMRAINVPPSFVVIQRINLGLYAIFGQIGATANWRRIAEELWRFTDGPPSTPMGEAIAEWERRRGPTALGTFGPVEDRSVAGD</sequence>
<dbReference type="KEGG" id="atq:GH723_14120"/>
<dbReference type="GO" id="GO:0005524">
    <property type="term" value="F:ATP binding"/>
    <property type="evidence" value="ECO:0007669"/>
    <property type="project" value="UniProtKB-KW"/>
</dbReference>
<organism evidence="6 7">
    <name type="scientific">Actinomarinicola tropica</name>
    <dbReference type="NCBI Taxonomy" id="2789776"/>
    <lineage>
        <taxon>Bacteria</taxon>
        <taxon>Bacillati</taxon>
        <taxon>Actinomycetota</taxon>
        <taxon>Acidimicrobiia</taxon>
        <taxon>Acidimicrobiales</taxon>
        <taxon>Iamiaceae</taxon>
        <taxon>Actinomarinicola</taxon>
    </lineage>
</organism>
<dbReference type="PANTHER" id="PTHR43851:SF3">
    <property type="entry name" value="COENZYME Q8"/>
    <property type="match status" value="1"/>
</dbReference>
<keyword evidence="4" id="KW-0067">ATP-binding</keyword>
<reference evidence="6 7" key="1">
    <citation type="submission" date="2019-11" db="EMBL/GenBank/DDBJ databases">
        <authorList>
            <person name="He Y."/>
        </authorList>
    </citation>
    <scope>NUCLEOTIDE SEQUENCE [LARGE SCALE GENOMIC DNA]</scope>
    <source>
        <strain evidence="6 7">SCSIO 58843</strain>
    </source>
</reference>
<dbReference type="RefSeq" id="WP_153760249.1">
    <property type="nucleotide sequence ID" value="NZ_CP045851.1"/>
</dbReference>
<dbReference type="SUPFAM" id="SSF56112">
    <property type="entry name" value="Protein kinase-like (PK-like)"/>
    <property type="match status" value="1"/>
</dbReference>
<evidence type="ECO:0000313" key="7">
    <source>
        <dbReference type="Proteomes" id="UP000334019"/>
    </source>
</evidence>
<evidence type="ECO:0000256" key="4">
    <source>
        <dbReference type="ARBA" id="ARBA00022840"/>
    </source>
</evidence>
<dbReference type="EMBL" id="CP045851">
    <property type="protein sequence ID" value="QGG96143.1"/>
    <property type="molecule type" value="Genomic_DNA"/>
</dbReference>
<dbReference type="Pfam" id="PF03109">
    <property type="entry name" value="ABC1"/>
    <property type="match status" value="1"/>
</dbReference>
<comment type="similarity">
    <text evidence="1">Belongs to the protein kinase superfamily. ADCK protein kinase family.</text>
</comment>
<dbReference type="InterPro" id="IPR034646">
    <property type="entry name" value="ADCK3_dom"/>
</dbReference>
<dbReference type="AlphaFoldDB" id="A0A5Q2RJY7"/>
<dbReference type="CDD" id="cd13970">
    <property type="entry name" value="ABC1_ADCK3"/>
    <property type="match status" value="1"/>
</dbReference>
<protein>
    <submittedName>
        <fullName evidence="6">AarF/ABC1/UbiB kinase family protein</fullName>
    </submittedName>
</protein>
<keyword evidence="2" id="KW-0808">Transferase</keyword>
<evidence type="ECO:0000256" key="2">
    <source>
        <dbReference type="ARBA" id="ARBA00022679"/>
    </source>
</evidence>
<evidence type="ECO:0000256" key="1">
    <source>
        <dbReference type="ARBA" id="ARBA00009670"/>
    </source>
</evidence>
<dbReference type="GO" id="GO:0016301">
    <property type="term" value="F:kinase activity"/>
    <property type="evidence" value="ECO:0007669"/>
    <property type="project" value="UniProtKB-KW"/>
</dbReference>
<accession>A0A5Q2RJY7</accession>
<dbReference type="Proteomes" id="UP000334019">
    <property type="component" value="Chromosome"/>
</dbReference>
<keyword evidence="3" id="KW-0547">Nucleotide-binding</keyword>
<keyword evidence="6" id="KW-0418">Kinase</keyword>
<dbReference type="InterPro" id="IPR004147">
    <property type="entry name" value="ABC1_dom"/>
</dbReference>
<dbReference type="PANTHER" id="PTHR43851">
    <property type="match status" value="1"/>
</dbReference>
<keyword evidence="7" id="KW-1185">Reference proteome</keyword>
<evidence type="ECO:0000313" key="6">
    <source>
        <dbReference type="EMBL" id="QGG96143.1"/>
    </source>
</evidence>
<name>A0A5Q2RJY7_9ACTN</name>
<dbReference type="InterPro" id="IPR051409">
    <property type="entry name" value="Atypical_kinase_ADCK"/>
</dbReference>
<evidence type="ECO:0000259" key="5">
    <source>
        <dbReference type="Pfam" id="PF03109"/>
    </source>
</evidence>
<dbReference type="InterPro" id="IPR011009">
    <property type="entry name" value="Kinase-like_dom_sf"/>
</dbReference>
<evidence type="ECO:0000256" key="3">
    <source>
        <dbReference type="ARBA" id="ARBA00022741"/>
    </source>
</evidence>